<evidence type="ECO:0000313" key="3">
    <source>
        <dbReference type="Proteomes" id="UP000707451"/>
    </source>
</evidence>
<feature type="domain" description="DUF7514" evidence="1">
    <location>
        <begin position="7"/>
        <end position="135"/>
    </location>
</feature>
<evidence type="ECO:0000259" key="1">
    <source>
        <dbReference type="Pfam" id="PF24355"/>
    </source>
</evidence>
<name>A0A9P7XGT1_9FUNG</name>
<evidence type="ECO:0000313" key="2">
    <source>
        <dbReference type="EMBL" id="KAG9060861.1"/>
    </source>
</evidence>
<protein>
    <recommendedName>
        <fullName evidence="1">DUF7514 domain-containing protein</fullName>
    </recommendedName>
</protein>
<dbReference type="AlphaFoldDB" id="A0A9P7XGT1"/>
<reference evidence="2" key="1">
    <citation type="submission" date="2021-06" db="EMBL/GenBank/DDBJ databases">
        <title>Genome Sequence of Mortierella hyaline Strain SCG-10, a Cold-Adapted, Nitrate-Reducing Fungus Isolated from Soil in Minnesota, USA.</title>
        <authorList>
            <person name="Aldossari N."/>
        </authorList>
    </citation>
    <scope>NUCLEOTIDE SEQUENCE</scope>
    <source>
        <strain evidence="2">SCG-10</strain>
    </source>
</reference>
<dbReference type="EMBL" id="JAHRHY010000029">
    <property type="protein sequence ID" value="KAG9060861.1"/>
    <property type="molecule type" value="Genomic_DNA"/>
</dbReference>
<sequence length="296" mass="33519">MAHQLPLLDYHYNPTETLHTFSNAVFDYLDTHYEPKGTHLLEPEKMRALLVFLTLPEDVEVNRQLSSMYFNIVFLAHSVQTVFTAHGPAVTPAGLITYLRSEIMSEPDTSGFKCFEMANKAMRLRVPFARSQFPPVAEPRAKELQSYIEASVRNTIKDMGWSAAAVYNEELEAVKMRIALEQRGQQIALDLISPRICYSCHRYPCTSREMQCVKRQKSGNLSNNTWIGTLFLFPDLGLTPLQSLGQHAALVLVLDTSIRDRTAKREGMALSCRTSDLMCNRFEDQGECQATTMRTG</sequence>
<keyword evidence="3" id="KW-1185">Reference proteome</keyword>
<dbReference type="OrthoDB" id="661148at2759"/>
<dbReference type="Pfam" id="PF24355">
    <property type="entry name" value="DUF7514"/>
    <property type="match status" value="1"/>
</dbReference>
<comment type="caution">
    <text evidence="2">The sequence shown here is derived from an EMBL/GenBank/DDBJ whole genome shotgun (WGS) entry which is preliminary data.</text>
</comment>
<dbReference type="Proteomes" id="UP000707451">
    <property type="component" value="Unassembled WGS sequence"/>
</dbReference>
<organism evidence="2 3">
    <name type="scientific">Linnemannia hyalina</name>
    <dbReference type="NCBI Taxonomy" id="64524"/>
    <lineage>
        <taxon>Eukaryota</taxon>
        <taxon>Fungi</taxon>
        <taxon>Fungi incertae sedis</taxon>
        <taxon>Mucoromycota</taxon>
        <taxon>Mortierellomycotina</taxon>
        <taxon>Mortierellomycetes</taxon>
        <taxon>Mortierellales</taxon>
        <taxon>Mortierellaceae</taxon>
        <taxon>Linnemannia</taxon>
    </lineage>
</organism>
<accession>A0A9P7XGT1</accession>
<gene>
    <name evidence="2" type="ORF">KI688_007930</name>
</gene>
<proteinExistence type="predicted"/>
<dbReference type="InterPro" id="IPR055936">
    <property type="entry name" value="DUF7514"/>
</dbReference>